<evidence type="ECO:0000256" key="3">
    <source>
        <dbReference type="PROSITE-ProRule" id="PRU00284"/>
    </source>
</evidence>
<proteinExistence type="inferred from homology"/>
<dbReference type="InterPro" id="IPR024478">
    <property type="entry name" value="HlyB_4HB_MCP"/>
</dbReference>
<dbReference type="EMBL" id="QMAP01000004">
    <property type="protein sequence ID" value="RXI49387.1"/>
    <property type="molecule type" value="Genomic_DNA"/>
</dbReference>
<comment type="caution">
    <text evidence="7">The sequence shown here is derived from an EMBL/GenBank/DDBJ whole genome shotgun (WGS) entry which is preliminary data.</text>
</comment>
<evidence type="ECO:0000256" key="1">
    <source>
        <dbReference type="ARBA" id="ARBA00023224"/>
    </source>
</evidence>
<dbReference type="SUPFAM" id="SSF58104">
    <property type="entry name" value="Methyl-accepting chemotaxis protein (MCP) signaling domain"/>
    <property type="match status" value="1"/>
</dbReference>
<dbReference type="PANTHER" id="PTHR32089:SF112">
    <property type="entry name" value="LYSOZYME-LIKE PROTEIN-RELATED"/>
    <property type="match status" value="1"/>
</dbReference>
<evidence type="ECO:0000313" key="8">
    <source>
        <dbReference type="Proteomes" id="UP000290921"/>
    </source>
</evidence>
<dbReference type="InterPro" id="IPR004090">
    <property type="entry name" value="Chemotax_Me-accpt_rcpt"/>
</dbReference>
<dbReference type="Proteomes" id="UP000290921">
    <property type="component" value="Unassembled WGS sequence"/>
</dbReference>
<keyword evidence="5" id="KW-0472">Membrane</keyword>
<name>A0A4Q0VF35_CLOTA</name>
<keyword evidence="5" id="KW-1133">Transmembrane helix</keyword>
<keyword evidence="1 3" id="KW-0807">Transducer</keyword>
<evidence type="ECO:0000256" key="4">
    <source>
        <dbReference type="SAM" id="MobiDB-lite"/>
    </source>
</evidence>
<dbReference type="Pfam" id="PF00015">
    <property type="entry name" value="MCPsignal"/>
    <property type="match status" value="1"/>
</dbReference>
<evidence type="ECO:0000259" key="6">
    <source>
        <dbReference type="PROSITE" id="PS50111"/>
    </source>
</evidence>
<dbReference type="SMART" id="SM00283">
    <property type="entry name" value="MA"/>
    <property type="match status" value="1"/>
</dbReference>
<dbReference type="GO" id="GO:0004888">
    <property type="term" value="F:transmembrane signaling receptor activity"/>
    <property type="evidence" value="ECO:0007669"/>
    <property type="project" value="InterPro"/>
</dbReference>
<keyword evidence="5" id="KW-0812">Transmembrane</keyword>
<dbReference type="PRINTS" id="PR00260">
    <property type="entry name" value="CHEMTRNSDUCR"/>
</dbReference>
<sequence>MKNIKICSIISNKVLIYNKINYIKLFCYRIREEKDMYKKIRNIKISTIIIFLSVISICFSVLIGVFGITATNKVNNNVAVMYEEELLPIVNITGMREGFLSVRLNSANAKTDFNEKYVKSIEEHDRKIMKNYKEYTSTHSDETEIKYLEQFLQCYKNYRDLSKELFKHLERGEKLTREQNDKFIKFGNEAEIALDKLQEYDIKLAEEDKIESDEIYIINRNLLISLLVVCSILLLLISMVTIKTLNKNLKEIDTILKEMAEGNLHIEIESYGKNEFEVIKLHIKNTINSFGEMIKSLKSKINLINSSSENLSAISEEMASSTENISTAIEGVAKGTGEQAENLVDITNILDSFGYSIKNLVEGLNHLKSISDEIGGTAKASSGKMKDLEKAFGYVGQAFKSFIEKINTLGENILKIDEITEVINSIAEQTNLLALNAAIEAARAGESGRGFAVVAEEIRELAEQSKISSNNISNLIDGISKDTKNIVEDTGNIDEKLEASSEVIHDSLISFENIILSIGEVVPKIDYLAGSASNIDNEKNSVFENIEGASSIAEEVSASSEEISASSEEMNASSQEVANTANDLSELTGKLQEEISKFKVK</sequence>
<dbReference type="GO" id="GO:0006935">
    <property type="term" value="P:chemotaxis"/>
    <property type="evidence" value="ECO:0007669"/>
    <property type="project" value="InterPro"/>
</dbReference>
<evidence type="ECO:0000313" key="7">
    <source>
        <dbReference type="EMBL" id="RXI49387.1"/>
    </source>
</evidence>
<feature type="transmembrane region" description="Helical" evidence="5">
    <location>
        <begin position="45"/>
        <end position="68"/>
    </location>
</feature>
<dbReference type="PROSITE" id="PS50111">
    <property type="entry name" value="CHEMOTAXIS_TRANSDUC_2"/>
    <property type="match status" value="1"/>
</dbReference>
<evidence type="ECO:0000256" key="5">
    <source>
        <dbReference type="SAM" id="Phobius"/>
    </source>
</evidence>
<protein>
    <submittedName>
        <fullName evidence="7">Methyl-accepting chemotaxis protein</fullName>
    </submittedName>
</protein>
<dbReference type="Pfam" id="PF12729">
    <property type="entry name" value="4HB_MCP_1"/>
    <property type="match status" value="1"/>
</dbReference>
<reference evidence="7 8" key="1">
    <citation type="submission" date="2018-06" db="EMBL/GenBank/DDBJ databases">
        <title>Genome conservation of Clostridium tetani.</title>
        <authorList>
            <person name="Bruggemann H."/>
            <person name="Popoff M.R."/>
        </authorList>
    </citation>
    <scope>NUCLEOTIDE SEQUENCE [LARGE SCALE GENOMIC DNA]</scope>
    <source>
        <strain evidence="7 8">2017.061</strain>
    </source>
</reference>
<dbReference type="InterPro" id="IPR004089">
    <property type="entry name" value="MCPsignal_dom"/>
</dbReference>
<feature type="compositionally biased region" description="Low complexity" evidence="4">
    <location>
        <begin position="557"/>
        <end position="576"/>
    </location>
</feature>
<organism evidence="7 8">
    <name type="scientific">Clostridium tetani</name>
    <dbReference type="NCBI Taxonomy" id="1513"/>
    <lineage>
        <taxon>Bacteria</taxon>
        <taxon>Bacillati</taxon>
        <taxon>Bacillota</taxon>
        <taxon>Clostridia</taxon>
        <taxon>Eubacteriales</taxon>
        <taxon>Clostridiaceae</taxon>
        <taxon>Clostridium</taxon>
    </lineage>
</organism>
<feature type="domain" description="Methyl-accepting transducer" evidence="6">
    <location>
        <begin position="314"/>
        <end position="578"/>
    </location>
</feature>
<feature type="transmembrane region" description="Helical" evidence="5">
    <location>
        <begin position="222"/>
        <end position="242"/>
    </location>
</feature>
<feature type="region of interest" description="Disordered" evidence="4">
    <location>
        <begin position="557"/>
        <end position="585"/>
    </location>
</feature>
<dbReference type="GO" id="GO:0007165">
    <property type="term" value="P:signal transduction"/>
    <property type="evidence" value="ECO:0007669"/>
    <property type="project" value="UniProtKB-KW"/>
</dbReference>
<comment type="similarity">
    <text evidence="2">Belongs to the methyl-accepting chemotaxis (MCP) protein family.</text>
</comment>
<dbReference type="GO" id="GO:0016020">
    <property type="term" value="C:membrane"/>
    <property type="evidence" value="ECO:0007669"/>
    <property type="project" value="InterPro"/>
</dbReference>
<dbReference type="Gene3D" id="1.10.287.950">
    <property type="entry name" value="Methyl-accepting chemotaxis protein"/>
    <property type="match status" value="1"/>
</dbReference>
<accession>A0A4Q0VF35</accession>
<dbReference type="AlphaFoldDB" id="A0A4Q0VF35"/>
<evidence type="ECO:0000256" key="2">
    <source>
        <dbReference type="ARBA" id="ARBA00029447"/>
    </source>
</evidence>
<dbReference type="PANTHER" id="PTHR32089">
    <property type="entry name" value="METHYL-ACCEPTING CHEMOTAXIS PROTEIN MCPB"/>
    <property type="match status" value="1"/>
</dbReference>
<gene>
    <name evidence="7" type="ORF">DP130_04860</name>
</gene>